<dbReference type="SUPFAM" id="SSF51055">
    <property type="entry name" value="Carbohydrate binding domain"/>
    <property type="match status" value="2"/>
</dbReference>
<dbReference type="InterPro" id="IPR017853">
    <property type="entry name" value="GH"/>
</dbReference>
<sequence length="525" mass="55760">MSGGPLSKRFPGRRLSFLRLTGVFVVIAGLVFSGFQGWRWFQDTTTARPAAWMAGYVDVTATPNYAFENPAATAGTHVVLSFVVASTADACVPSWGTYYSPDEADVALDLDRRVARRVQQGGDVIVSFGGLLNTELATGCTDATELRRGYESVIDRYSLNTIDLDIEGDNLADTAAGERRASAIAAIQTERATADNPLAVWLTLPVLPTGLTEAGTTAVAQMLAAGVDLAGVNVMTMDYGASRGGMSMVDAGVGALRGTHSQLKTLYGRQGVDLGTKELWNKVGMTPMIGQNDVPGEILTLDDAKALNTFALENGVGRVSMWSLNRDQTCGSNYPDVTRVSDSCSGVAQGAVSFADVLGGSFTGTPENSAAVVTTSGPTASAADLLDDPDTSPYRVWSEQVAYAKDTKVVWHREVYVAKYWTQGDLPDNPVLQSTETPWTLIGPVLPGETPVPVATLPAGSYPEWDGSSVFTEGDRVMFDSLTFEAKWWTTGDSPQAAAVDADVSPWRQLTPAEITALLTEPTAP</sequence>
<evidence type="ECO:0000259" key="3">
    <source>
        <dbReference type="SMART" id="SM00495"/>
    </source>
</evidence>
<keyword evidence="2" id="KW-1133">Transmembrane helix</keyword>
<name>A0A4R8W2B2_9MICO</name>
<accession>A0A4R8W2B2</accession>
<evidence type="ECO:0000313" key="4">
    <source>
        <dbReference type="EMBL" id="TFB99035.1"/>
    </source>
</evidence>
<evidence type="ECO:0000256" key="2">
    <source>
        <dbReference type="SAM" id="Phobius"/>
    </source>
</evidence>
<dbReference type="OrthoDB" id="99456at2"/>
<comment type="caution">
    <text evidence="4">The sequence shown here is derived from an EMBL/GenBank/DDBJ whole genome shotgun (WGS) entry which is preliminary data.</text>
</comment>
<dbReference type="GO" id="GO:0005576">
    <property type="term" value="C:extracellular region"/>
    <property type="evidence" value="ECO:0007669"/>
    <property type="project" value="InterPro"/>
</dbReference>
<keyword evidence="2" id="KW-0812">Transmembrane</keyword>
<dbReference type="GO" id="GO:0005975">
    <property type="term" value="P:carbohydrate metabolic process"/>
    <property type="evidence" value="ECO:0007669"/>
    <property type="project" value="InterPro"/>
</dbReference>
<organism evidence="4 5">
    <name type="scientific">Cryobacterium adonitolivorans</name>
    <dbReference type="NCBI Taxonomy" id="1259189"/>
    <lineage>
        <taxon>Bacteria</taxon>
        <taxon>Bacillati</taxon>
        <taxon>Actinomycetota</taxon>
        <taxon>Actinomycetes</taxon>
        <taxon>Micrococcales</taxon>
        <taxon>Microbacteriaceae</taxon>
        <taxon>Cryobacterium</taxon>
    </lineage>
</organism>
<dbReference type="GO" id="GO:0004553">
    <property type="term" value="F:hydrolase activity, hydrolyzing O-glycosyl compounds"/>
    <property type="evidence" value="ECO:0007669"/>
    <property type="project" value="InterPro"/>
</dbReference>
<dbReference type="InterPro" id="IPR036573">
    <property type="entry name" value="CBM_sf_5/12"/>
</dbReference>
<keyword evidence="2" id="KW-0472">Membrane</keyword>
<dbReference type="AlphaFoldDB" id="A0A4R8W2B2"/>
<reference evidence="4 5" key="1">
    <citation type="submission" date="2019-03" db="EMBL/GenBank/DDBJ databases">
        <title>Genomics of glacier-inhabiting Cryobacterium strains.</title>
        <authorList>
            <person name="Liu Q."/>
            <person name="Xin Y.-H."/>
        </authorList>
    </citation>
    <scope>NUCLEOTIDE SEQUENCE [LARGE SCALE GENOMIC DNA]</scope>
    <source>
        <strain evidence="4 5">RHLS22-1</strain>
    </source>
</reference>
<dbReference type="PANTHER" id="PTHR42976:SF1">
    <property type="entry name" value="GH18 DOMAIN-CONTAINING PROTEIN-RELATED"/>
    <property type="match status" value="1"/>
</dbReference>
<dbReference type="EMBL" id="SOFL01000047">
    <property type="protein sequence ID" value="TFB99035.1"/>
    <property type="molecule type" value="Genomic_DNA"/>
</dbReference>
<gene>
    <name evidence="4" type="ORF">E3O42_14625</name>
</gene>
<proteinExistence type="predicted"/>
<dbReference type="SMART" id="SM00495">
    <property type="entry name" value="ChtBD3"/>
    <property type="match status" value="2"/>
</dbReference>
<dbReference type="GO" id="GO:0030246">
    <property type="term" value="F:carbohydrate binding"/>
    <property type="evidence" value="ECO:0007669"/>
    <property type="project" value="InterPro"/>
</dbReference>
<dbReference type="Gene3D" id="3.20.20.80">
    <property type="entry name" value="Glycosidases"/>
    <property type="match status" value="1"/>
</dbReference>
<evidence type="ECO:0000313" key="5">
    <source>
        <dbReference type="Proteomes" id="UP000297907"/>
    </source>
</evidence>
<keyword evidence="1 4" id="KW-0378">Hydrolase</keyword>
<dbReference type="InterPro" id="IPR003610">
    <property type="entry name" value="CBM5/12"/>
</dbReference>
<dbReference type="SUPFAM" id="SSF51445">
    <property type="entry name" value="(Trans)glycosidases"/>
    <property type="match status" value="1"/>
</dbReference>
<dbReference type="Proteomes" id="UP000297907">
    <property type="component" value="Unassembled WGS sequence"/>
</dbReference>
<evidence type="ECO:0000256" key="1">
    <source>
        <dbReference type="ARBA" id="ARBA00022801"/>
    </source>
</evidence>
<feature type="domain" description="Chitin-binding type-3" evidence="3">
    <location>
        <begin position="394"/>
        <end position="442"/>
    </location>
</feature>
<dbReference type="CDD" id="cd12215">
    <property type="entry name" value="ChiC_BD"/>
    <property type="match status" value="2"/>
</dbReference>
<dbReference type="PANTHER" id="PTHR42976">
    <property type="entry name" value="BIFUNCTIONAL CHITINASE/LYSOZYME-RELATED"/>
    <property type="match status" value="1"/>
</dbReference>
<feature type="transmembrane region" description="Helical" evidence="2">
    <location>
        <begin position="20"/>
        <end position="41"/>
    </location>
</feature>
<dbReference type="InterPro" id="IPR052750">
    <property type="entry name" value="GH18_Chitinase"/>
</dbReference>
<protein>
    <submittedName>
        <fullName evidence="4">Glycosyl hydrolase family 18</fullName>
    </submittedName>
</protein>
<feature type="domain" description="Chitin-binding type-3" evidence="3">
    <location>
        <begin position="462"/>
        <end position="510"/>
    </location>
</feature>
<dbReference type="Gene3D" id="2.10.10.20">
    <property type="entry name" value="Carbohydrate-binding module superfamily 5/12"/>
    <property type="match status" value="2"/>
</dbReference>
<dbReference type="CDD" id="cd06543">
    <property type="entry name" value="GH18_PF-ChiA-like"/>
    <property type="match status" value="1"/>
</dbReference>
<keyword evidence="5" id="KW-1185">Reference proteome</keyword>